<keyword evidence="1" id="KW-0472">Membrane</keyword>
<keyword evidence="1" id="KW-1133">Transmembrane helix</keyword>
<sequence>MSAPYFFRTPIRYMRWAAHEKPAIYYSCIVGALGPVVLAVVPPLRHRFGDLDRPQIPLTYPIPPGPRKVPEGYDD</sequence>
<evidence type="ECO:0000256" key="1">
    <source>
        <dbReference type="SAM" id="Phobius"/>
    </source>
</evidence>
<dbReference type="PANTHER" id="PTHR38488:SF1">
    <property type="entry name" value="OXIDOREDUCTASE 9.5 KDA SUBUNIT, PUTATIVE (AFU_ORTHOLOGUE AFUA_5G08980)-RELATED"/>
    <property type="match status" value="1"/>
</dbReference>
<keyword evidence="1" id="KW-0812">Transmembrane</keyword>
<dbReference type="Proteomes" id="UP000800092">
    <property type="component" value="Unassembled WGS sequence"/>
</dbReference>
<gene>
    <name evidence="2" type="ORF">EV356DRAFT_529840</name>
</gene>
<dbReference type="InterPro" id="IPR039961">
    <property type="entry name" value="Nuo9.5"/>
</dbReference>
<dbReference type="PANTHER" id="PTHR38488">
    <property type="entry name" value="OXIDOREDUCTASE 9.5 KDA SUBUNIT, PUTATIVE (AFU_ORTHOLOGUE AFUA_5G08980)-RELATED"/>
    <property type="match status" value="1"/>
</dbReference>
<protein>
    <recommendedName>
        <fullName evidence="4">NADH-ubiquinone oxidoreductase 9.5 kDa subunit</fullName>
    </recommendedName>
</protein>
<organism evidence="2 3">
    <name type="scientific">Viridothelium virens</name>
    <name type="common">Speckled blister lichen</name>
    <name type="synonym">Trypethelium virens</name>
    <dbReference type="NCBI Taxonomy" id="1048519"/>
    <lineage>
        <taxon>Eukaryota</taxon>
        <taxon>Fungi</taxon>
        <taxon>Dikarya</taxon>
        <taxon>Ascomycota</taxon>
        <taxon>Pezizomycotina</taxon>
        <taxon>Dothideomycetes</taxon>
        <taxon>Dothideomycetes incertae sedis</taxon>
        <taxon>Trypetheliales</taxon>
        <taxon>Trypetheliaceae</taxon>
        <taxon>Viridothelium</taxon>
    </lineage>
</organism>
<evidence type="ECO:0000313" key="2">
    <source>
        <dbReference type="EMBL" id="KAF2237936.1"/>
    </source>
</evidence>
<proteinExistence type="predicted"/>
<feature type="transmembrane region" description="Helical" evidence="1">
    <location>
        <begin position="23"/>
        <end position="44"/>
    </location>
</feature>
<keyword evidence="3" id="KW-1185">Reference proteome</keyword>
<dbReference type="AlphaFoldDB" id="A0A6A6HIK5"/>
<dbReference type="EMBL" id="ML991778">
    <property type="protein sequence ID" value="KAF2237936.1"/>
    <property type="molecule type" value="Genomic_DNA"/>
</dbReference>
<dbReference type="CDD" id="cd22903">
    <property type="entry name" value="NI9M"/>
    <property type="match status" value="1"/>
</dbReference>
<accession>A0A6A6HIK5</accession>
<name>A0A6A6HIK5_VIRVR</name>
<evidence type="ECO:0008006" key="4">
    <source>
        <dbReference type="Google" id="ProtNLM"/>
    </source>
</evidence>
<reference evidence="2" key="1">
    <citation type="journal article" date="2020" name="Stud. Mycol.">
        <title>101 Dothideomycetes genomes: a test case for predicting lifestyles and emergence of pathogens.</title>
        <authorList>
            <person name="Haridas S."/>
            <person name="Albert R."/>
            <person name="Binder M."/>
            <person name="Bloem J."/>
            <person name="Labutti K."/>
            <person name="Salamov A."/>
            <person name="Andreopoulos B."/>
            <person name="Baker S."/>
            <person name="Barry K."/>
            <person name="Bills G."/>
            <person name="Bluhm B."/>
            <person name="Cannon C."/>
            <person name="Castanera R."/>
            <person name="Culley D."/>
            <person name="Daum C."/>
            <person name="Ezra D."/>
            <person name="Gonzalez J."/>
            <person name="Henrissat B."/>
            <person name="Kuo A."/>
            <person name="Liang C."/>
            <person name="Lipzen A."/>
            <person name="Lutzoni F."/>
            <person name="Magnuson J."/>
            <person name="Mondo S."/>
            <person name="Nolan M."/>
            <person name="Ohm R."/>
            <person name="Pangilinan J."/>
            <person name="Park H.-J."/>
            <person name="Ramirez L."/>
            <person name="Alfaro M."/>
            <person name="Sun H."/>
            <person name="Tritt A."/>
            <person name="Yoshinaga Y."/>
            <person name="Zwiers L.-H."/>
            <person name="Turgeon B."/>
            <person name="Goodwin S."/>
            <person name="Spatafora J."/>
            <person name="Crous P."/>
            <person name="Grigoriev I."/>
        </authorList>
    </citation>
    <scope>NUCLEOTIDE SEQUENCE</scope>
    <source>
        <strain evidence="2">Tuck. ex Michener</strain>
    </source>
</reference>
<dbReference type="OrthoDB" id="2093409at2759"/>
<evidence type="ECO:0000313" key="3">
    <source>
        <dbReference type="Proteomes" id="UP000800092"/>
    </source>
</evidence>